<evidence type="ECO:0000256" key="1">
    <source>
        <dbReference type="SAM" id="MobiDB-lite"/>
    </source>
</evidence>
<dbReference type="InterPro" id="IPR053024">
    <property type="entry name" value="Fungal_surface_NADase"/>
</dbReference>
<dbReference type="SUPFAM" id="SSF51126">
    <property type="entry name" value="Pectin lyase-like"/>
    <property type="match status" value="1"/>
</dbReference>
<dbReference type="Proteomes" id="UP001596018">
    <property type="component" value="Unassembled WGS sequence"/>
</dbReference>
<feature type="region of interest" description="Disordered" evidence="1">
    <location>
        <begin position="2693"/>
        <end position="2714"/>
    </location>
</feature>
<feature type="region of interest" description="Disordered" evidence="1">
    <location>
        <begin position="2356"/>
        <end position="2375"/>
    </location>
</feature>
<name>A0ABW0JRF4_9GAMM</name>
<dbReference type="InterPro" id="IPR025157">
    <property type="entry name" value="Hemagglutinin_rpt"/>
</dbReference>
<evidence type="ECO:0000259" key="2">
    <source>
        <dbReference type="SMART" id="SM00912"/>
    </source>
</evidence>
<reference evidence="4" key="1">
    <citation type="journal article" date="2019" name="Int. J. Syst. Evol. Microbiol.">
        <title>The Global Catalogue of Microorganisms (GCM) 10K type strain sequencing project: providing services to taxonomists for standard genome sequencing and annotation.</title>
        <authorList>
            <consortium name="The Broad Institute Genomics Platform"/>
            <consortium name="The Broad Institute Genome Sequencing Center for Infectious Disease"/>
            <person name="Wu L."/>
            <person name="Ma J."/>
        </authorList>
    </citation>
    <scope>NUCLEOTIDE SEQUENCE [LARGE SCALE GENOMIC DNA]</scope>
    <source>
        <strain evidence="4">KACC 12822</strain>
    </source>
</reference>
<dbReference type="PANTHER" id="PTHR42059">
    <property type="entry name" value="TNT DOMAIN-CONTAINING PROTEIN"/>
    <property type="match status" value="1"/>
</dbReference>
<keyword evidence="4" id="KW-1185">Reference proteome</keyword>
<dbReference type="Gene3D" id="2.160.20.10">
    <property type="entry name" value="Single-stranded right-handed beta-helix, Pectin lyase-like"/>
    <property type="match status" value="1"/>
</dbReference>
<feature type="region of interest" description="Disordered" evidence="1">
    <location>
        <begin position="2524"/>
        <end position="2551"/>
    </location>
</feature>
<feature type="domain" description="Filamentous haemagglutinin FhaB/tRNA nuclease CdiA-like TPS" evidence="2">
    <location>
        <begin position="53"/>
        <end position="174"/>
    </location>
</feature>
<dbReference type="InterPro" id="IPR008619">
    <property type="entry name" value="Filamentous_hemagglutn_rpt"/>
</dbReference>
<dbReference type="NCBIfam" id="TIGR01901">
    <property type="entry name" value="adhes_NPXG"/>
    <property type="match status" value="1"/>
</dbReference>
<dbReference type="Pfam" id="PF14021">
    <property type="entry name" value="TNT"/>
    <property type="match status" value="1"/>
</dbReference>
<dbReference type="SMART" id="SM00912">
    <property type="entry name" value="Haemagg_act"/>
    <property type="match status" value="1"/>
</dbReference>
<dbReference type="PANTHER" id="PTHR42059:SF1">
    <property type="entry name" value="TNT DOMAIN-CONTAINING PROTEIN"/>
    <property type="match status" value="1"/>
</dbReference>
<feature type="compositionally biased region" description="Polar residues" evidence="1">
    <location>
        <begin position="2356"/>
        <end position="2368"/>
    </location>
</feature>
<dbReference type="InterPro" id="IPR010069">
    <property type="entry name" value="CdiA_FHA1_rpt"/>
</dbReference>
<evidence type="ECO:0000313" key="3">
    <source>
        <dbReference type="EMBL" id="MFC5438387.1"/>
    </source>
</evidence>
<dbReference type="InterPro" id="IPR012334">
    <property type="entry name" value="Pectin_lyas_fold"/>
</dbReference>
<dbReference type="Pfam" id="PF05860">
    <property type="entry name" value="TPS"/>
    <property type="match status" value="1"/>
</dbReference>
<feature type="compositionally biased region" description="Low complexity" evidence="1">
    <location>
        <begin position="2693"/>
        <end position="2705"/>
    </location>
</feature>
<dbReference type="EMBL" id="JBHSMM010000001">
    <property type="protein sequence ID" value="MFC5438387.1"/>
    <property type="molecule type" value="Genomic_DNA"/>
</dbReference>
<accession>A0ABW0JRF4</accession>
<protein>
    <submittedName>
        <fullName evidence="3">Hemagglutinin repeat-containing protein</fullName>
    </submittedName>
</protein>
<dbReference type="RefSeq" id="WP_377337456.1">
    <property type="nucleotide sequence ID" value="NZ_JALBWS010000015.1"/>
</dbReference>
<dbReference type="InterPro" id="IPR008638">
    <property type="entry name" value="FhaB/CdiA-like_TPS"/>
</dbReference>
<proteinExistence type="predicted"/>
<dbReference type="InterPro" id="IPR011050">
    <property type="entry name" value="Pectin_lyase_fold/virulence"/>
</dbReference>
<organism evidence="3 4">
    <name type="scientific">Rhodanobacter ginsenosidimutans</name>
    <dbReference type="NCBI Taxonomy" id="490571"/>
    <lineage>
        <taxon>Bacteria</taxon>
        <taxon>Pseudomonadati</taxon>
        <taxon>Pseudomonadota</taxon>
        <taxon>Gammaproteobacteria</taxon>
        <taxon>Lysobacterales</taxon>
        <taxon>Rhodanobacteraceae</taxon>
        <taxon>Rhodanobacter</taxon>
    </lineage>
</organism>
<dbReference type="InterPro" id="IPR025331">
    <property type="entry name" value="TNT"/>
</dbReference>
<gene>
    <name evidence="3" type="ORF">ACFPK0_00020</name>
</gene>
<feature type="compositionally biased region" description="Low complexity" evidence="1">
    <location>
        <begin position="2527"/>
        <end position="2538"/>
    </location>
</feature>
<dbReference type="NCBIfam" id="TIGR01731">
    <property type="entry name" value="fil_hemag_20aa"/>
    <property type="match status" value="24"/>
</dbReference>
<dbReference type="Pfam" id="PF05594">
    <property type="entry name" value="Fil_haemagg"/>
    <property type="match status" value="8"/>
</dbReference>
<feature type="compositionally biased region" description="Low complexity" evidence="1">
    <location>
        <begin position="2724"/>
        <end position="2741"/>
    </location>
</feature>
<feature type="region of interest" description="Disordered" evidence="1">
    <location>
        <begin position="2724"/>
        <end position="2743"/>
    </location>
</feature>
<dbReference type="Pfam" id="PF13332">
    <property type="entry name" value="Fil_haemagg_2"/>
    <property type="match status" value="6"/>
</dbReference>
<comment type="caution">
    <text evidence="3">The sequence shown here is derived from an EMBL/GenBank/DDBJ whole genome shotgun (WGS) entry which is preliminary data.</text>
</comment>
<evidence type="ECO:0000313" key="4">
    <source>
        <dbReference type="Proteomes" id="UP001596018"/>
    </source>
</evidence>
<sequence length="3578" mass="356400">MTTIDTSHPFRQGLNALAVAIGIALLGVPVAGQAQAVPDARAGVHRPGIDTAANGTPVVNIVAPSAGGVSHNRFQSFDVDSKGLILNNSGAVSQTQLAGMIVGNTNLGTGSSARIILNEVTGTSPSALNGYTEVAGKAADVIVANPNGISVNGGGFINTTRSVLTTGTPVFGGDGSLQAFRVTRGAIAINGGGLDATRPDRLDLIARAVQANAKVWAHNLNVVTGANQVGYADLATQAIKGEGVAPGVSLDVAVLGGMYADKIHLLGTEAGVGVRTSGEIAAQAGDFQLTSAGKLVVTGKLTATGNLAVQAGGIDNSGTLAANGRLDVRGNGNVGNGGTLYAGQGANLTSTGDIRNSGKLYAASGAVAVDAAGALSLSAASDVYAGQGITMHAADMDNAGTVEALTSLDLRADGRLSNSGHLLADGGDATLGALVLDNAGVLSANGRVQLTGTQSLGNAGTVISGGSSTLHGGQVENSGQWQSGGALTITADALHNQGLIDGMSDVSLTIGRLDADAGSNLLAARHLTVAVTGPVRADGVLQAGQGLQLTAGDAVDVGAQGWLYAAQALNLASIGKVTNTGLIYAGTDANVHAGSLSSSGTLRADHDLTTTLTGDLQNTGLLRSGAAQTIRVDGHADNQGTAYAGTAAQWMVTGQLANTGTLAAQGDLDIGAGSLDSSGVLGAGVQADGSLAGTGALSVDTTAALVAQGRNLAATTLNLHGASLDLGGATTRAGGAIGLTATLGGLSLRNGDLATHDNLALQAAGQLDNSGGTLQAGSVGLNAASIVNRGGHILQTGTAASTLAVSGTFDNSAGSIASNAGTLTLDAGSLLNAGGSIAHAGSGQLSLDVDGQFENSAGSIASNGALQIITGGAFTNAAGSVSAAGNTSLQSQSLDNRGGTLAADTVDITLTQALFNTGGALQASGGLTVHADTLTNGTGQIKALGSDALSLYITHGLSNAASGFIAGNGAVNLFAGSVVNAGQIYTAGDLVVTSGGALDNRSGALQAMGALAATAAGALSNGNGRIEAGRGRSNATLSLTAASLDNSAGRIANAAQGATTLNLGSGALTNTGGTLGGQGDVAVSAGAIGNTGSGTVVAGRDLSLAATSLDNTSGTLYAARNLAWSNRLATLTNRSGHLGAGGNIVLALATLENTGGETAASGNVTLDLGSLAGSGRVVAGNDLALTLAGNYTNVAGNTLKANRNASLTFSGNLDNASGATLSAVGALAVKAAGITNSGTVDSAATSLTATGALANSGRIEGDTVAITAASVGNTGTLIGDGITVHAGNLTNGSDLGSVTDNAAYDSAVIAATGNIDLYLTGTLLNRDALIYAMGDLTVAANASGGRANAITNRSGSIEADGNIALAASQITNQRRVFDTETYVLSAAEQASNTTVEQHVVDKTTDPVAVAYCASLGDNHRCDPDENATGQTTTTVISQQRLLRTSAQGRIVSGADIALGGSVLNDKSTIAAAGQLVVNGQSGSVADGTGTLGGESIVNTGWVPTVSLRTDVDNWIQVQKKSKCALGTKTCWDDNGVEHFGQTSTTAELAIAGTPPYWMHLTPGPDAPAYMTAGGTLSITGTTIANTTVGADGRPVNAVAALGSNGNGQAVTGSGTGGVSAVGGSINLGTVGGLGGTPAAPGAQTVGSLGAPGGQIQLPTNGLFTTHPGNSAGYLVETDPRFASMSGFYGSDYLMDRLPWNGEDTLKRLGDAFYENRLVLDQITALTGRRFLSNSTDTVAQYRELMDAGVAAAGRFDLAVGVALTAPQMASLTDDIVWLVSQEVNGEKVLVPVVYLSAQHAKNLASERGAVMAGQDIILDASGTLSNTGNVLASRDASLKAGTLLNSGNLRADDTLSISAAQDVLNAGRIQGGNVAVVAGRDVLSGADIGKVDLGGGLSLADAQRLGLATGGSITASSNLALQAGRDLLLSQAPVSAGRDLSLVAGRDLTAIATPITAGGDAALVAGRDLDFAATAQTAVTGGGTSISHTTTHAVSHVTAGGNLALSAGRDITSEGAAFKAGDVLAASAGRDVNLNAVTDVTTTREHHKEGRTAVNTSSLDETVRGTALDAANGIVISAGHDIAATAANLASSDGTIALGAGHDITLDAGVENHDTTRDTKYKKSGLFSSKTTTTHDETHDTYAIGSTLSGDAVTIAAGHDLTTRAAQVAGTHDVALVAGHDVTLGTAEEVSTDAYSISKKKSGVFGGGGASGLGGIGFTAGSQKASATSTVEQHITVGSLIGSTQGNLTVAAGGDLAVIGSDLIAARAAGSTTGGNIALQGNNITVTTATQTDHETGTQQSSSHGLSMALVGTALDGVRNVKQTRREQAGSGKKAQDTLHAVSASGLDMPSVAISYGSQRSNQSSQLDTRSERGSTLRAAGDLTLNATGGDLTVIGSALSAGGTATLAAQRNVALLTSADTQSQSSQSTHHSKSFTAAAVGWGDAARSLQGGANSSGVSMSPYNSQSGITQNAQQVVNETGTTVDAGQISVISRQGDITAEGAQLTAQHDINVLAAQGKIDLGTAESSQQQQTYQRSHQVGDLGGNGYAGTIGERQELHDQSGAQTWQSTLRTGLTSTQGDVTVVAHDDLTGQGVDIAGRDVTLVGRNVSLTPSADTAEQQQRDKMKQAGVTVALSGVAVQAAQAVDAAVDAHDRGDNRLAALYAAEAYYGAKDAGEVAGGIDYGRAAQSATGNAATAAPPGGNAEDPNGSTGLVKVTVSIGSSHQSSNTSYQQQTQQGSTVNASRDVTIVATGDGTKGADGYAATGDVVLQGAQVQAGRDATLAAARDITLTAGQDTTKRDSANHSGSASIGVGFALGGQQNGFTIELAAAAARGKGNGDSTTNHATTINAGDMLSLTSGRDTTLEGAQAYGNTILADIGRSLSLTSTQDTDHYKETYQAASAGLSLCIPPICYGATSGGASYSQSNISNNYQSVTDQTGLAAGSGGYDIHVGDTTTLTGAAIASTADASKNRLDTGSLVVNDLHNSAHSSATQMGFSYSSSSSAAGNVASNAMGAALNMAIPQGGSDSSDTRSSIAQGTIVVRDKPDQDLSSIDRSATTLNGNGVSNDFDVDEIKEKQALGQAAGYVGMRSAGGLADYMAEHATTDEEQKAWRDGGTNKILLHGLVGVATAALGGGDAAQGALGAAASEAASGAMANYLVDHHIDPNSAQGRTLMELASVAVGGAVGGGAGATTALDGEKYNRQLHQDSDPTKDEKKIIDDVLAKEYAAKHPGMSEELAAQILEGAAKVMLDQTTAANSTYDPEAMYEAQSFLHAYALSQGNPTIGHDQWGQPVPLFGVSAPYQRQDSTIFGANPQTTNAPQSLGGSQLIDWGKGWLEGVVGVLNPANIPAALNSTLQAITDPKGWASDQQQGMDYVFYQAQHGDFGPAGKVEGAQAGSAALGLALQYSVLRWEGVGSTRDITSGGTLPPNGSGGRSAVTDGWAVDAEAGGWSQYDQYRLSSGNWDWPAANGALPSTTTNYTLEAGVVIDRIGSTRGYYLSPIGTPLTNRAMAPGSFAETYSQYVVLKPFVVEKSGVAPAFGEAGNGIQYKIPEVPSGKKVTVEDLIKNGYLGEKK</sequence>